<organism evidence="2 3">
    <name type="scientific">Limosilactobacillus frumenti DSM 13145</name>
    <dbReference type="NCBI Taxonomy" id="1423746"/>
    <lineage>
        <taxon>Bacteria</taxon>
        <taxon>Bacillati</taxon>
        <taxon>Bacillota</taxon>
        <taxon>Bacilli</taxon>
        <taxon>Lactobacillales</taxon>
        <taxon>Lactobacillaceae</taxon>
        <taxon>Limosilactobacillus</taxon>
    </lineage>
</organism>
<dbReference type="SUPFAM" id="SSF53756">
    <property type="entry name" value="UDP-Glycosyltransferase/glycogen phosphorylase"/>
    <property type="match status" value="1"/>
</dbReference>
<dbReference type="Gene3D" id="3.40.50.2000">
    <property type="entry name" value="Glycogen Phosphorylase B"/>
    <property type="match status" value="3"/>
</dbReference>
<gene>
    <name evidence="2" type="ORF">FD27_GL000633</name>
</gene>
<dbReference type="STRING" id="1423746.FD27_GL000633"/>
<name>A0A0R1PFV0_9LACO</name>
<evidence type="ECO:0000259" key="1">
    <source>
        <dbReference type="Pfam" id="PF00534"/>
    </source>
</evidence>
<dbReference type="OrthoDB" id="570545at2"/>
<reference evidence="2 3" key="1">
    <citation type="journal article" date="2015" name="Genome Announc.">
        <title>Expanding the biotechnology potential of lactobacilli through comparative genomics of 213 strains and associated genera.</title>
        <authorList>
            <person name="Sun Z."/>
            <person name="Harris H.M."/>
            <person name="McCann A."/>
            <person name="Guo C."/>
            <person name="Argimon S."/>
            <person name="Zhang W."/>
            <person name="Yang X."/>
            <person name="Jeffery I.B."/>
            <person name="Cooney J.C."/>
            <person name="Kagawa T.F."/>
            <person name="Liu W."/>
            <person name="Song Y."/>
            <person name="Salvetti E."/>
            <person name="Wrobel A."/>
            <person name="Rasinkangas P."/>
            <person name="Parkhill J."/>
            <person name="Rea M.C."/>
            <person name="O'Sullivan O."/>
            <person name="Ritari J."/>
            <person name="Douillard F.P."/>
            <person name="Paul Ross R."/>
            <person name="Yang R."/>
            <person name="Briner A.E."/>
            <person name="Felis G.E."/>
            <person name="de Vos W.M."/>
            <person name="Barrangou R."/>
            <person name="Klaenhammer T.R."/>
            <person name="Caufield P.W."/>
            <person name="Cui Y."/>
            <person name="Zhang H."/>
            <person name="O'Toole P.W."/>
        </authorList>
    </citation>
    <scope>NUCLEOTIDE SEQUENCE [LARGE SCALE GENOMIC DNA]</scope>
    <source>
        <strain evidence="2 3">DSM 13145</strain>
    </source>
</reference>
<dbReference type="RefSeq" id="WP_057750048.1">
    <property type="nucleotide sequence ID" value="NZ_AZER01000014.1"/>
</dbReference>
<dbReference type="PANTHER" id="PTHR12526">
    <property type="entry name" value="GLYCOSYLTRANSFERASE"/>
    <property type="match status" value="1"/>
</dbReference>
<keyword evidence="3" id="KW-1185">Reference proteome</keyword>
<accession>A0A0R1PFV0</accession>
<evidence type="ECO:0000313" key="2">
    <source>
        <dbReference type="EMBL" id="KRL27891.1"/>
    </source>
</evidence>
<comment type="caution">
    <text evidence="2">The sequence shown here is derived from an EMBL/GenBank/DDBJ whole genome shotgun (WGS) entry which is preliminary data.</text>
</comment>
<evidence type="ECO:0000313" key="3">
    <source>
        <dbReference type="Proteomes" id="UP000051445"/>
    </source>
</evidence>
<sequence length="514" mass="59833">MLFFLNDNIQHNKSGIEHAQIKRLHLFEMYHESAKIVTRQYSNELHMVTEEAGIKDNDFDNLFDYFQGVRLFPQHDVTIKDLNIDSSWDRKSDGINYNYYRNGNRVLYVRRRNDRQKHIINVQYFDHFGKLLKVSWYDNRGFISVEQVYDWDGNIAIENYLRPDGSIAIQLTHLKNKRNKVVDTYHLMNYRGHDYQFANFDELTRFFYDELVTDPQLTNHEPVGLVVDRSYEVGWSVLHMKHRVFRAMQLHNDHVNNNNDMLHSPLNYNYAWGLNHIKDWDGIITLTPQQQVDVKDRFAKYGTKIYRIPGPIVPKAVLMAKHIPFKKRTKDQVVMVARLSPEKQQDQLLKAWPQVLAKVPNAKLDFWGYANDNFDKTLQKIVKDEKLEDSVTFHGYTNNPNAVYNDAQLLILPSRAEGLPLSLVEAQSHGLPIVANDIKYGPADVVIDGQDGLLTTNGDIDGLAEAIISLLTDQQKLAQFSENAYQDSERYSEANVMKLWNELVNDMKIKEAAQ</sequence>
<protein>
    <submittedName>
        <fullName evidence="2">Glycosyltransferase</fullName>
    </submittedName>
</protein>
<proteinExistence type="predicted"/>
<dbReference type="PATRIC" id="fig|1423746.3.peg.641"/>
<feature type="domain" description="Glycosyl transferase family 1" evidence="1">
    <location>
        <begin position="326"/>
        <end position="486"/>
    </location>
</feature>
<keyword evidence="2" id="KW-0808">Transferase</keyword>
<dbReference type="GO" id="GO:0016757">
    <property type="term" value="F:glycosyltransferase activity"/>
    <property type="evidence" value="ECO:0007669"/>
    <property type="project" value="InterPro"/>
</dbReference>
<dbReference type="AlphaFoldDB" id="A0A0R1PFV0"/>
<dbReference type="EMBL" id="AZER01000014">
    <property type="protein sequence ID" value="KRL27891.1"/>
    <property type="molecule type" value="Genomic_DNA"/>
</dbReference>
<dbReference type="Proteomes" id="UP000051445">
    <property type="component" value="Unassembled WGS sequence"/>
</dbReference>
<dbReference type="InterPro" id="IPR001296">
    <property type="entry name" value="Glyco_trans_1"/>
</dbReference>
<dbReference type="PANTHER" id="PTHR12526:SF630">
    <property type="entry name" value="GLYCOSYLTRANSFERASE"/>
    <property type="match status" value="1"/>
</dbReference>
<dbReference type="Pfam" id="PF00534">
    <property type="entry name" value="Glycos_transf_1"/>
    <property type="match status" value="1"/>
</dbReference>